<protein>
    <recommendedName>
        <fullName evidence="2">F-box domain-containing protein</fullName>
    </recommendedName>
</protein>
<dbReference type="Proteomes" id="UP000807115">
    <property type="component" value="Chromosome 7"/>
</dbReference>
<dbReference type="Gramene" id="EES13393">
    <property type="protein sequence ID" value="EES13393"/>
    <property type="gene ID" value="SORBI_3007G049300"/>
</dbReference>
<comment type="caution">
    <text evidence="3">The sequence shown here is derived from an EMBL/GenBank/DDBJ whole genome shotgun (WGS) entry which is preliminary data.</text>
</comment>
<reference evidence="3" key="2">
    <citation type="submission" date="2020-10" db="EMBL/GenBank/DDBJ databases">
        <authorList>
            <person name="Cooper E.A."/>
            <person name="Brenton Z.W."/>
            <person name="Flinn B.S."/>
            <person name="Jenkins J."/>
            <person name="Shu S."/>
            <person name="Flowers D."/>
            <person name="Luo F."/>
            <person name="Wang Y."/>
            <person name="Xia P."/>
            <person name="Barry K."/>
            <person name="Daum C."/>
            <person name="Lipzen A."/>
            <person name="Yoshinaga Y."/>
            <person name="Schmutz J."/>
            <person name="Saski C."/>
            <person name="Vermerris W."/>
            <person name="Kresovich S."/>
        </authorList>
    </citation>
    <scope>NUCLEOTIDE SEQUENCE</scope>
</reference>
<organism evidence="3 4">
    <name type="scientific">Sorghum bicolor</name>
    <name type="common">Sorghum</name>
    <name type="synonym">Sorghum vulgare</name>
    <dbReference type="NCBI Taxonomy" id="4558"/>
    <lineage>
        <taxon>Eukaryota</taxon>
        <taxon>Viridiplantae</taxon>
        <taxon>Streptophyta</taxon>
        <taxon>Embryophyta</taxon>
        <taxon>Tracheophyta</taxon>
        <taxon>Spermatophyta</taxon>
        <taxon>Magnoliopsida</taxon>
        <taxon>Liliopsida</taxon>
        <taxon>Poales</taxon>
        <taxon>Poaceae</taxon>
        <taxon>PACMAD clade</taxon>
        <taxon>Panicoideae</taxon>
        <taxon>Andropogonodae</taxon>
        <taxon>Andropogoneae</taxon>
        <taxon>Sorghinae</taxon>
        <taxon>Sorghum</taxon>
    </lineage>
</organism>
<proteinExistence type="predicted"/>
<evidence type="ECO:0000313" key="3">
    <source>
        <dbReference type="EMBL" id="KAG0522605.1"/>
    </source>
</evidence>
<dbReference type="PANTHER" id="PTHR36140">
    <property type="entry name" value="F-BOX DOMAIN-CONTAINING PROTEIN-RELATED"/>
    <property type="match status" value="1"/>
</dbReference>
<dbReference type="SUPFAM" id="SSF81383">
    <property type="entry name" value="F-box domain"/>
    <property type="match status" value="1"/>
</dbReference>
<name>A0A921QKP0_SORBI</name>
<dbReference type="OrthoDB" id="695544at2759"/>
<accession>A0A921QKP0</accession>
<evidence type="ECO:0000259" key="2">
    <source>
        <dbReference type="Pfam" id="PF12937"/>
    </source>
</evidence>
<dbReference type="KEGG" id="sbi:8069630"/>
<feature type="compositionally biased region" description="Basic residues" evidence="1">
    <location>
        <begin position="1"/>
        <end position="12"/>
    </location>
</feature>
<dbReference type="OMA" id="GPYACTV"/>
<feature type="domain" description="F-box" evidence="2">
    <location>
        <begin position="59"/>
        <end position="93"/>
    </location>
</feature>
<dbReference type="InterPro" id="IPR036047">
    <property type="entry name" value="F-box-like_dom_sf"/>
</dbReference>
<dbReference type="Gene3D" id="1.20.1280.50">
    <property type="match status" value="1"/>
</dbReference>
<dbReference type="PANTHER" id="PTHR36140:SF1">
    <property type="entry name" value="F-BOX DOMAIN CONTAINING PROTEIN, EXPRESSED"/>
    <property type="match status" value="1"/>
</dbReference>
<feature type="region of interest" description="Disordered" evidence="1">
    <location>
        <begin position="1"/>
        <end position="28"/>
    </location>
</feature>
<dbReference type="AlphaFoldDB" id="A0A921QKP0"/>
<evidence type="ECO:0000256" key="1">
    <source>
        <dbReference type="SAM" id="MobiDB-lite"/>
    </source>
</evidence>
<feature type="compositionally biased region" description="Low complexity" evidence="1">
    <location>
        <begin position="13"/>
        <end position="23"/>
    </location>
</feature>
<sequence>MPPPRRAARRRFAAAAAESPRAVRGSRRLSVRHGEPFKLEGRCGGGGGDDDDDGLPLSDEALLLVFSSLSFTTADLVRCAATCRRWRRLVSADAAFVCPRATPRSDPCIRSLALGFFHSHTTDGGVSVTQPRFVPLSAAASRLQPSFAALLDGGGASRVVASRNGRLVLDLRRCANTTVTHAVRLGVCNPVTGGGGVGLDVLPQLRGKDSPTGPYACTVITAADERGGGDRRMMTRYSSYRVLLLYNRRGFTALRCYSSDEGSWGPEAEVTGARIGRTQLAVGPHAAVVHRGVVFWPRLAVALRLDSLLQPAPAVSAAKTPPRYTVAGFSPATTRQRHSSTMVTHRLLGVMPGGGLLRVEADMETIRAYWGGRKDGDGDIVDGGCLLGEALKWRWTKMQALMKVHTVRLRWLCEKSGLIIFTARNNSDSDTHVYTLDVETEEIRRVATAPGGESSLEEMCAYEMDRVTLLASLAR</sequence>
<dbReference type="CDD" id="cd09917">
    <property type="entry name" value="F-box_SF"/>
    <property type="match status" value="1"/>
</dbReference>
<gene>
    <name evidence="3" type="ORF">BDA96_07G051800</name>
</gene>
<evidence type="ECO:0000313" key="4">
    <source>
        <dbReference type="Proteomes" id="UP000807115"/>
    </source>
</evidence>
<dbReference type="EMBL" id="CM027686">
    <property type="protein sequence ID" value="KAG0522605.1"/>
    <property type="molecule type" value="Genomic_DNA"/>
</dbReference>
<dbReference type="InterPro" id="IPR001810">
    <property type="entry name" value="F-box_dom"/>
</dbReference>
<dbReference type="Pfam" id="PF12937">
    <property type="entry name" value="F-box-like"/>
    <property type="match status" value="1"/>
</dbReference>
<reference evidence="3" key="1">
    <citation type="journal article" date="2019" name="BMC Genomics">
        <title>A new reference genome for Sorghum bicolor reveals high levels of sequence similarity between sweet and grain genotypes: implications for the genetics of sugar metabolism.</title>
        <authorList>
            <person name="Cooper E.A."/>
            <person name="Brenton Z.W."/>
            <person name="Flinn B.S."/>
            <person name="Jenkins J."/>
            <person name="Shu S."/>
            <person name="Flowers D."/>
            <person name="Luo F."/>
            <person name="Wang Y."/>
            <person name="Xia P."/>
            <person name="Barry K."/>
            <person name="Daum C."/>
            <person name="Lipzen A."/>
            <person name="Yoshinaga Y."/>
            <person name="Schmutz J."/>
            <person name="Saski C."/>
            <person name="Vermerris W."/>
            <person name="Kresovich S."/>
        </authorList>
    </citation>
    <scope>NUCLEOTIDE SEQUENCE</scope>
</reference>